<feature type="transmembrane region" description="Helical" evidence="9">
    <location>
        <begin position="235"/>
        <end position="252"/>
    </location>
</feature>
<dbReference type="CDD" id="cd17346">
    <property type="entry name" value="MFS_DtpA_like"/>
    <property type="match status" value="1"/>
</dbReference>
<dbReference type="InterPro" id="IPR005279">
    <property type="entry name" value="Dipep/tripep_permease"/>
</dbReference>
<dbReference type="RefSeq" id="WP_011877000.1">
    <property type="nucleotide sequence ID" value="NC_009253.1"/>
</dbReference>
<dbReference type="Proteomes" id="UP000001556">
    <property type="component" value="Chromosome"/>
</dbReference>
<feature type="transmembrane region" description="Helical" evidence="9">
    <location>
        <begin position="212"/>
        <end position="229"/>
    </location>
</feature>
<comment type="subcellular location">
    <subcellularLocation>
        <location evidence="1">Cell membrane</location>
        <topology evidence="1">Multi-pass membrane protein</topology>
    </subcellularLocation>
    <subcellularLocation>
        <location evidence="8">Membrane</location>
        <topology evidence="8">Multi-pass membrane protein</topology>
    </subcellularLocation>
</comment>
<dbReference type="PANTHER" id="PTHR23517:SF15">
    <property type="entry name" value="PROTON-DEPENDENT OLIGOPEPTIDE FAMILY TRANSPORT PROTEIN"/>
    <property type="match status" value="1"/>
</dbReference>
<accession>A4J260</accession>
<feature type="transmembrane region" description="Helical" evidence="9">
    <location>
        <begin position="170"/>
        <end position="191"/>
    </location>
</feature>
<dbReference type="KEGG" id="drm:Dred_0623"/>
<evidence type="ECO:0000313" key="12">
    <source>
        <dbReference type="Proteomes" id="UP000001556"/>
    </source>
</evidence>
<feature type="transmembrane region" description="Helical" evidence="9">
    <location>
        <begin position="348"/>
        <end position="365"/>
    </location>
</feature>
<evidence type="ECO:0000256" key="4">
    <source>
        <dbReference type="ARBA" id="ARBA00022475"/>
    </source>
</evidence>
<dbReference type="PANTHER" id="PTHR23517">
    <property type="entry name" value="RESISTANCE PROTEIN MDTM, PUTATIVE-RELATED-RELATED"/>
    <property type="match status" value="1"/>
</dbReference>
<evidence type="ECO:0000256" key="7">
    <source>
        <dbReference type="ARBA" id="ARBA00023136"/>
    </source>
</evidence>
<dbReference type="SUPFAM" id="SSF103473">
    <property type="entry name" value="MFS general substrate transporter"/>
    <property type="match status" value="1"/>
</dbReference>
<evidence type="ECO:0000256" key="6">
    <source>
        <dbReference type="ARBA" id="ARBA00022989"/>
    </source>
</evidence>
<dbReference type="AlphaFoldDB" id="A4J260"/>
<dbReference type="GO" id="GO:0015333">
    <property type="term" value="F:peptide:proton symporter activity"/>
    <property type="evidence" value="ECO:0007669"/>
    <property type="project" value="UniProtKB-ARBA"/>
</dbReference>
<dbReference type="NCBIfam" id="TIGR00924">
    <property type="entry name" value="yjdL_sub1_fam"/>
    <property type="match status" value="1"/>
</dbReference>
<reference evidence="11 12" key="1">
    <citation type="submission" date="2007-03" db="EMBL/GenBank/DDBJ databases">
        <title>Complete sequence of Desulfotomaculum reducens MI-1.</title>
        <authorList>
            <consortium name="US DOE Joint Genome Institute"/>
            <person name="Copeland A."/>
            <person name="Lucas S."/>
            <person name="Lapidus A."/>
            <person name="Barry K."/>
            <person name="Detter J.C."/>
            <person name="Glavina del Rio T."/>
            <person name="Hammon N."/>
            <person name="Israni S."/>
            <person name="Dalin E."/>
            <person name="Tice H."/>
            <person name="Pitluck S."/>
            <person name="Sims D."/>
            <person name="Brettin T."/>
            <person name="Bruce D."/>
            <person name="Han C."/>
            <person name="Tapia R."/>
            <person name="Schmutz J."/>
            <person name="Larimer F."/>
            <person name="Land M."/>
            <person name="Hauser L."/>
            <person name="Kyrpides N."/>
            <person name="Kim E."/>
            <person name="Tebo B.M."/>
            <person name="Richardson P."/>
        </authorList>
    </citation>
    <scope>NUCLEOTIDE SEQUENCE [LARGE SCALE GENOMIC DNA]</scope>
    <source>
        <strain evidence="11 12">MI-1</strain>
    </source>
</reference>
<dbReference type="PROSITE" id="PS01023">
    <property type="entry name" value="PTR2_2"/>
    <property type="match status" value="1"/>
</dbReference>
<protein>
    <submittedName>
        <fullName evidence="11">Amino acid/peptide transporter</fullName>
    </submittedName>
</protein>
<feature type="transmembrane region" description="Helical" evidence="9">
    <location>
        <begin position="411"/>
        <end position="435"/>
    </location>
</feature>
<keyword evidence="12" id="KW-1185">Reference proteome</keyword>
<feature type="transmembrane region" description="Helical" evidence="9">
    <location>
        <begin position="51"/>
        <end position="70"/>
    </location>
</feature>
<dbReference type="Gene3D" id="1.20.1250.20">
    <property type="entry name" value="MFS general substrate transporter like domains"/>
    <property type="match status" value="1"/>
</dbReference>
<feature type="transmembrane region" description="Helical" evidence="9">
    <location>
        <begin position="455"/>
        <end position="477"/>
    </location>
</feature>
<evidence type="ECO:0000256" key="1">
    <source>
        <dbReference type="ARBA" id="ARBA00004651"/>
    </source>
</evidence>
<feature type="transmembrane region" description="Helical" evidence="9">
    <location>
        <begin position="318"/>
        <end position="336"/>
    </location>
</feature>
<dbReference type="GO" id="GO:0005886">
    <property type="term" value="C:plasma membrane"/>
    <property type="evidence" value="ECO:0007669"/>
    <property type="project" value="UniProtKB-SubCell"/>
</dbReference>
<evidence type="ECO:0000256" key="9">
    <source>
        <dbReference type="SAM" id="Phobius"/>
    </source>
</evidence>
<feature type="transmembrane region" description="Helical" evidence="9">
    <location>
        <begin position="82"/>
        <end position="99"/>
    </location>
</feature>
<dbReference type="GO" id="GO:0042937">
    <property type="term" value="F:tripeptide transmembrane transporter activity"/>
    <property type="evidence" value="ECO:0007669"/>
    <property type="project" value="UniProtKB-ARBA"/>
</dbReference>
<evidence type="ECO:0000256" key="8">
    <source>
        <dbReference type="RuleBase" id="RU003755"/>
    </source>
</evidence>
<dbReference type="InterPro" id="IPR018456">
    <property type="entry name" value="PTR2_symporter_CS"/>
</dbReference>
<dbReference type="Pfam" id="PF00854">
    <property type="entry name" value="PTR2"/>
    <property type="match status" value="1"/>
</dbReference>
<evidence type="ECO:0000256" key="3">
    <source>
        <dbReference type="ARBA" id="ARBA00022448"/>
    </source>
</evidence>
<keyword evidence="7 9" id="KW-0472">Membrane</keyword>
<gene>
    <name evidence="11" type="ordered locus">Dred_0623</name>
</gene>
<dbReference type="GO" id="GO:0071916">
    <property type="term" value="F:dipeptide transmembrane transporter activity"/>
    <property type="evidence" value="ECO:0007669"/>
    <property type="project" value="UniProtKB-ARBA"/>
</dbReference>
<feature type="transmembrane region" description="Helical" evidence="9">
    <location>
        <begin position="377"/>
        <end position="399"/>
    </location>
</feature>
<dbReference type="EMBL" id="CP000612">
    <property type="protein sequence ID" value="ABO49163.1"/>
    <property type="molecule type" value="Genomic_DNA"/>
</dbReference>
<dbReference type="OrthoDB" id="9772725at2"/>
<keyword evidence="6 9" id="KW-1133">Transmembrane helix</keyword>
<dbReference type="InterPro" id="IPR050171">
    <property type="entry name" value="MFS_Transporters"/>
</dbReference>
<dbReference type="InterPro" id="IPR036259">
    <property type="entry name" value="MFS_trans_sf"/>
</dbReference>
<keyword evidence="4" id="KW-1003">Cell membrane</keyword>
<evidence type="ECO:0000256" key="5">
    <source>
        <dbReference type="ARBA" id="ARBA00022692"/>
    </source>
</evidence>
<dbReference type="STRING" id="349161.Dred_0623"/>
<feature type="transmembrane region" description="Helical" evidence="9">
    <location>
        <begin position="264"/>
        <end position="283"/>
    </location>
</feature>
<evidence type="ECO:0000259" key="10">
    <source>
        <dbReference type="PROSITE" id="PS50850"/>
    </source>
</evidence>
<dbReference type="eggNOG" id="COG3104">
    <property type="taxonomic scope" value="Bacteria"/>
</dbReference>
<dbReference type="FunFam" id="1.20.1250.20:FF:000017">
    <property type="entry name" value="Dipeptide and tripeptide permease A"/>
    <property type="match status" value="1"/>
</dbReference>
<feature type="transmembrane region" description="Helical" evidence="9">
    <location>
        <begin position="143"/>
        <end position="164"/>
    </location>
</feature>
<dbReference type="GO" id="GO:0035443">
    <property type="term" value="P:tripeptide transmembrane transport"/>
    <property type="evidence" value="ECO:0007669"/>
    <property type="project" value="UniProtKB-ARBA"/>
</dbReference>
<sequence length="495" mass="53906">MSTNSSSLKQPRPFYMIFFLEMWERFGFYGLQAVLATFFVKSLGMSDAESFTIFGAFSAMVYGFVAIGGFIGDKVLGTKRTIVLGAFTMMIGYILIGMATLDKSLVYIALAFVAVGNGLFKANPSSLLSKLYEKDDPRLDGAFTLYYMSVNIGSFISMILVPILGGKFGLSVGFYVCAAGLMLSLASFIFFRQLVEGIDSPAGLAPIHYRNFSLVLLGEAVLIGFSTYMLQNLTVAHWLLLLVGIGVISIFFKEIFKSQGIERSKMIAAVILMVQAVVFFTLYQQMPTSLNFFAIKNVEHSILGIAVSNPETFQALNPFWIVVASPLFAYLYAYFGKQGRDLSMPGKFALGMVLCAISFLILPLGTKFANSQGIVSVWWLVASYGFQSVGELLISGLGLSMVAKLVPQRMVGFVMGAWFLTTAASGVIGGWVATLTAAPKGVTDPLQTLPIYSKVFLQIGEVTAVVAVIMIITVPILRRMIEGNSQQNKKEQQAA</sequence>
<comment type="similarity">
    <text evidence="2 8">Belongs to the major facilitator superfamily. Proton-dependent oligopeptide transporter (POT/PTR) (TC 2.A.17) family.</text>
</comment>
<evidence type="ECO:0000256" key="2">
    <source>
        <dbReference type="ARBA" id="ARBA00005982"/>
    </source>
</evidence>
<feature type="domain" description="Major facilitator superfamily (MFS) profile" evidence="10">
    <location>
        <begin position="1"/>
        <end position="196"/>
    </location>
</feature>
<dbReference type="InterPro" id="IPR000109">
    <property type="entry name" value="POT_fam"/>
</dbReference>
<name>A4J260_DESRM</name>
<organism evidence="11 12">
    <name type="scientific">Desulforamulus reducens (strain ATCC BAA-1160 / DSM 100696 / MI-1)</name>
    <name type="common">Desulfotomaculum reducens</name>
    <dbReference type="NCBI Taxonomy" id="349161"/>
    <lineage>
        <taxon>Bacteria</taxon>
        <taxon>Bacillati</taxon>
        <taxon>Bacillota</taxon>
        <taxon>Clostridia</taxon>
        <taxon>Eubacteriales</taxon>
        <taxon>Peptococcaceae</taxon>
        <taxon>Desulforamulus</taxon>
    </lineage>
</organism>
<evidence type="ECO:0000313" key="11">
    <source>
        <dbReference type="EMBL" id="ABO49163.1"/>
    </source>
</evidence>
<dbReference type="HOGENOM" id="CLU_004790_0_0_9"/>
<dbReference type="PROSITE" id="PS50850">
    <property type="entry name" value="MFS"/>
    <property type="match status" value="1"/>
</dbReference>
<feature type="transmembrane region" description="Helical" evidence="9">
    <location>
        <begin position="105"/>
        <end position="122"/>
    </location>
</feature>
<keyword evidence="3 8" id="KW-0813">Transport</keyword>
<proteinExistence type="inferred from homology"/>
<keyword evidence="5 8" id="KW-0812">Transmembrane</keyword>
<dbReference type="InterPro" id="IPR020846">
    <property type="entry name" value="MFS_dom"/>
</dbReference>